<sequence length="93" mass="10652">MVTMWPEKLDKRWRVFLHKASPQHGDLTLLGPPSGRGADGGARTRETEGSLQISGRTHKPLCQERWRTVERTTASKADRRDQRPLFRVHHASL</sequence>
<dbReference type="EMBL" id="BLXT01005852">
    <property type="protein sequence ID" value="GFO26617.1"/>
    <property type="molecule type" value="Genomic_DNA"/>
</dbReference>
<proteinExistence type="predicted"/>
<reference evidence="2 3" key="1">
    <citation type="journal article" date="2021" name="Elife">
        <title>Chloroplast acquisition without the gene transfer in kleptoplastic sea slugs, Plakobranchus ocellatus.</title>
        <authorList>
            <person name="Maeda T."/>
            <person name="Takahashi S."/>
            <person name="Yoshida T."/>
            <person name="Shimamura S."/>
            <person name="Takaki Y."/>
            <person name="Nagai Y."/>
            <person name="Toyoda A."/>
            <person name="Suzuki Y."/>
            <person name="Arimoto A."/>
            <person name="Ishii H."/>
            <person name="Satoh N."/>
            <person name="Nishiyama T."/>
            <person name="Hasebe M."/>
            <person name="Maruyama T."/>
            <person name="Minagawa J."/>
            <person name="Obokata J."/>
            <person name="Shigenobu S."/>
        </authorList>
    </citation>
    <scope>NUCLEOTIDE SEQUENCE [LARGE SCALE GENOMIC DNA]</scope>
</reference>
<organism evidence="2 3">
    <name type="scientific">Plakobranchus ocellatus</name>
    <dbReference type="NCBI Taxonomy" id="259542"/>
    <lineage>
        <taxon>Eukaryota</taxon>
        <taxon>Metazoa</taxon>
        <taxon>Spiralia</taxon>
        <taxon>Lophotrochozoa</taxon>
        <taxon>Mollusca</taxon>
        <taxon>Gastropoda</taxon>
        <taxon>Heterobranchia</taxon>
        <taxon>Euthyneura</taxon>
        <taxon>Panpulmonata</taxon>
        <taxon>Sacoglossa</taxon>
        <taxon>Placobranchoidea</taxon>
        <taxon>Plakobranchidae</taxon>
        <taxon>Plakobranchus</taxon>
    </lineage>
</organism>
<evidence type="ECO:0000313" key="2">
    <source>
        <dbReference type="EMBL" id="GFO26617.1"/>
    </source>
</evidence>
<evidence type="ECO:0000313" key="3">
    <source>
        <dbReference type="Proteomes" id="UP000735302"/>
    </source>
</evidence>
<feature type="region of interest" description="Disordered" evidence="1">
    <location>
        <begin position="72"/>
        <end position="93"/>
    </location>
</feature>
<evidence type="ECO:0000256" key="1">
    <source>
        <dbReference type="SAM" id="MobiDB-lite"/>
    </source>
</evidence>
<accession>A0AAV4C5H2</accession>
<comment type="caution">
    <text evidence="2">The sequence shown here is derived from an EMBL/GenBank/DDBJ whole genome shotgun (WGS) entry which is preliminary data.</text>
</comment>
<keyword evidence="3" id="KW-1185">Reference proteome</keyword>
<name>A0AAV4C5H2_9GAST</name>
<dbReference type="AlphaFoldDB" id="A0AAV4C5H2"/>
<dbReference type="Proteomes" id="UP000735302">
    <property type="component" value="Unassembled WGS sequence"/>
</dbReference>
<feature type="region of interest" description="Disordered" evidence="1">
    <location>
        <begin position="24"/>
        <end position="58"/>
    </location>
</feature>
<gene>
    <name evidence="2" type="ORF">PoB_005312200</name>
</gene>
<protein>
    <submittedName>
        <fullName evidence="2">Uncharacterized protein</fullName>
    </submittedName>
</protein>